<gene>
    <name evidence="3" type="ORF">ACFQ1S_41290</name>
</gene>
<protein>
    <submittedName>
        <fullName evidence="3">Uncharacterized protein</fullName>
    </submittedName>
</protein>
<feature type="chain" id="PRO_5045339550" evidence="2">
    <location>
        <begin position="24"/>
        <end position="61"/>
    </location>
</feature>
<reference evidence="4" key="1">
    <citation type="journal article" date="2019" name="Int. J. Syst. Evol. Microbiol.">
        <title>The Global Catalogue of Microorganisms (GCM) 10K type strain sequencing project: providing services to taxonomists for standard genome sequencing and annotation.</title>
        <authorList>
            <consortium name="The Broad Institute Genomics Platform"/>
            <consortium name="The Broad Institute Genome Sequencing Center for Infectious Disease"/>
            <person name="Wu L."/>
            <person name="Ma J."/>
        </authorList>
    </citation>
    <scope>NUCLEOTIDE SEQUENCE [LARGE SCALE GENOMIC DNA]</scope>
    <source>
        <strain evidence="4">JCM 31486</strain>
    </source>
</reference>
<feature type="non-terminal residue" evidence="3">
    <location>
        <position position="61"/>
    </location>
</feature>
<dbReference type="EMBL" id="JBHTIS010003670">
    <property type="protein sequence ID" value="MFD1051535.1"/>
    <property type="molecule type" value="Genomic_DNA"/>
</dbReference>
<evidence type="ECO:0000256" key="1">
    <source>
        <dbReference type="SAM" id="MobiDB-lite"/>
    </source>
</evidence>
<organism evidence="3 4">
    <name type="scientific">Kibdelosporangium lantanae</name>
    <dbReference type="NCBI Taxonomy" id="1497396"/>
    <lineage>
        <taxon>Bacteria</taxon>
        <taxon>Bacillati</taxon>
        <taxon>Actinomycetota</taxon>
        <taxon>Actinomycetes</taxon>
        <taxon>Pseudonocardiales</taxon>
        <taxon>Pseudonocardiaceae</taxon>
        <taxon>Kibdelosporangium</taxon>
    </lineage>
</organism>
<dbReference type="Proteomes" id="UP001597045">
    <property type="component" value="Unassembled WGS sequence"/>
</dbReference>
<proteinExistence type="predicted"/>
<evidence type="ECO:0000313" key="4">
    <source>
        <dbReference type="Proteomes" id="UP001597045"/>
    </source>
</evidence>
<evidence type="ECO:0000313" key="3">
    <source>
        <dbReference type="EMBL" id="MFD1051535.1"/>
    </source>
</evidence>
<evidence type="ECO:0000256" key="2">
    <source>
        <dbReference type="SAM" id="SignalP"/>
    </source>
</evidence>
<feature type="compositionally biased region" description="Low complexity" evidence="1">
    <location>
        <begin position="42"/>
        <end position="61"/>
    </location>
</feature>
<accession>A0ABW3MQR3</accession>
<keyword evidence="4" id="KW-1185">Reference proteome</keyword>
<keyword evidence="2" id="KW-0732">Signal</keyword>
<feature type="signal peptide" evidence="2">
    <location>
        <begin position="1"/>
        <end position="23"/>
    </location>
</feature>
<name>A0ABW3MQR3_9PSEU</name>
<comment type="caution">
    <text evidence="3">The sequence shown here is derived from an EMBL/GenBank/DDBJ whole genome shotgun (WGS) entry which is preliminary data.</text>
</comment>
<feature type="region of interest" description="Disordered" evidence="1">
    <location>
        <begin position="26"/>
        <end position="61"/>
    </location>
</feature>
<sequence>MRTPAVVVTTLLATLLVAPAANAVTPCSNCPKGRSTHRDTHSANSTNNNAATNAPATISSQ</sequence>